<dbReference type="InterPro" id="IPR045337">
    <property type="entry name" value="MmgE_PrpD_C"/>
</dbReference>
<dbReference type="PANTHER" id="PTHR16943">
    <property type="entry name" value="2-METHYLCITRATE DEHYDRATASE-RELATED"/>
    <property type="match status" value="1"/>
</dbReference>
<dbReference type="InterPro" id="IPR036148">
    <property type="entry name" value="MmgE/PrpD_sf"/>
</dbReference>
<feature type="domain" description="MmgE/PrpD N-terminal" evidence="2">
    <location>
        <begin position="6"/>
        <end position="249"/>
    </location>
</feature>
<reference evidence="4" key="1">
    <citation type="submission" date="2020-07" db="EMBL/GenBank/DDBJ databases">
        <title>Huge and variable diversity of episymbiotic CPR bacteria and DPANN archaea in groundwater ecosystems.</title>
        <authorList>
            <person name="He C.Y."/>
            <person name="Keren R."/>
            <person name="Whittaker M."/>
            <person name="Farag I.F."/>
            <person name="Doudna J."/>
            <person name="Cate J.H.D."/>
            <person name="Banfield J.F."/>
        </authorList>
    </citation>
    <scope>NUCLEOTIDE SEQUENCE</scope>
    <source>
        <strain evidence="4">NC_groundwater_763_Ag_S-0.2um_68_21</strain>
    </source>
</reference>
<comment type="similarity">
    <text evidence="1">Belongs to the PrpD family.</text>
</comment>
<dbReference type="Proteomes" id="UP000782312">
    <property type="component" value="Unassembled WGS sequence"/>
</dbReference>
<gene>
    <name evidence="4" type="ORF">HYZ11_14450</name>
</gene>
<dbReference type="InterPro" id="IPR042188">
    <property type="entry name" value="MmgE/PrpD_sf_2"/>
</dbReference>
<dbReference type="Pfam" id="PF03972">
    <property type="entry name" value="MmgE_PrpD_N"/>
    <property type="match status" value="1"/>
</dbReference>
<organism evidence="4 5">
    <name type="scientific">Tectimicrobiota bacterium</name>
    <dbReference type="NCBI Taxonomy" id="2528274"/>
    <lineage>
        <taxon>Bacteria</taxon>
        <taxon>Pseudomonadati</taxon>
        <taxon>Nitrospinota/Tectimicrobiota group</taxon>
        <taxon>Candidatus Tectimicrobiota</taxon>
    </lineage>
</organism>
<evidence type="ECO:0000313" key="4">
    <source>
        <dbReference type="EMBL" id="MBI3128802.1"/>
    </source>
</evidence>
<dbReference type="Pfam" id="PF19305">
    <property type="entry name" value="MmgE_PrpD_C"/>
    <property type="match status" value="1"/>
</dbReference>
<dbReference type="PANTHER" id="PTHR16943:SF8">
    <property type="entry name" value="2-METHYLCITRATE DEHYDRATASE"/>
    <property type="match status" value="1"/>
</dbReference>
<name>A0A932MPN0_UNCTE</name>
<evidence type="ECO:0000259" key="3">
    <source>
        <dbReference type="Pfam" id="PF19305"/>
    </source>
</evidence>
<sequence length="463" mass="50278">MNLSRALVEHVHAIRYETLPEEARDRAKYFLLDFLGVALRGGEAASSRVLRSFIRKRTPQDGPCTVIGSPLRTDAPYAALANGGIAHALEMDDVTTRSSLHPAVSVMPSTLAVAEAHRPDPKRVIAAIVAGYEVTNRVGNAVNPTSHYKRGFHPTGTCGAFAASVTASKMLGLSPEAAASAFGIAGSQAAGSMQYLDNGAWTKRFHPGWAAHSGIIAAYLAQEGFTGPEDILGGPSGFLHGYSDDAHPEYVLEHLGEYWEICLSAIKPHACCRYNHAPVDAVIGLCKAHDIRPEEVRGVEVRVPETCVMLVVEPEALKTAPQNVVDAQFSLQYAVAVALLRRRAGLEEYQDDFLRSQVHRSVIGKIRCLGDAELEKAFPGKWQARVRIDTARGPFEAHVEHPKGDPRNPLSWEELIERFHDMAGPVLDAAARRLLVERVRGLERLASITEVTELAASAEGTRV</sequence>
<dbReference type="InterPro" id="IPR042183">
    <property type="entry name" value="MmgE/PrpD_sf_1"/>
</dbReference>
<dbReference type="EMBL" id="JACPUR010000035">
    <property type="protein sequence ID" value="MBI3128802.1"/>
    <property type="molecule type" value="Genomic_DNA"/>
</dbReference>
<dbReference type="SUPFAM" id="SSF103378">
    <property type="entry name" value="2-methylcitrate dehydratase PrpD"/>
    <property type="match status" value="1"/>
</dbReference>
<evidence type="ECO:0000313" key="5">
    <source>
        <dbReference type="Proteomes" id="UP000782312"/>
    </source>
</evidence>
<dbReference type="AlphaFoldDB" id="A0A932MPN0"/>
<protein>
    <submittedName>
        <fullName evidence="4">MmgE/PrpD family protein</fullName>
    </submittedName>
</protein>
<dbReference type="Gene3D" id="1.10.4100.10">
    <property type="entry name" value="2-methylcitrate dehydratase PrpD"/>
    <property type="match status" value="1"/>
</dbReference>
<evidence type="ECO:0000259" key="2">
    <source>
        <dbReference type="Pfam" id="PF03972"/>
    </source>
</evidence>
<comment type="caution">
    <text evidence="4">The sequence shown here is derived from an EMBL/GenBank/DDBJ whole genome shotgun (WGS) entry which is preliminary data.</text>
</comment>
<dbReference type="GO" id="GO:0016829">
    <property type="term" value="F:lyase activity"/>
    <property type="evidence" value="ECO:0007669"/>
    <property type="project" value="InterPro"/>
</dbReference>
<dbReference type="Gene3D" id="3.30.1330.120">
    <property type="entry name" value="2-methylcitrate dehydratase PrpD"/>
    <property type="match status" value="1"/>
</dbReference>
<feature type="domain" description="MmgE/PrpD C-terminal" evidence="3">
    <location>
        <begin position="269"/>
        <end position="438"/>
    </location>
</feature>
<evidence type="ECO:0000256" key="1">
    <source>
        <dbReference type="ARBA" id="ARBA00006174"/>
    </source>
</evidence>
<dbReference type="InterPro" id="IPR045336">
    <property type="entry name" value="MmgE_PrpD_N"/>
</dbReference>
<accession>A0A932MPN0</accession>
<dbReference type="InterPro" id="IPR005656">
    <property type="entry name" value="MmgE_PrpD"/>
</dbReference>
<proteinExistence type="inferred from homology"/>